<dbReference type="AlphaFoldDB" id="A0A8S2M4M9"/>
<protein>
    <submittedName>
        <fullName evidence="1">Uncharacterized protein</fullName>
    </submittedName>
</protein>
<evidence type="ECO:0000313" key="2">
    <source>
        <dbReference type="Proteomes" id="UP000676336"/>
    </source>
</evidence>
<dbReference type="Proteomes" id="UP000676336">
    <property type="component" value="Unassembled WGS sequence"/>
</dbReference>
<feature type="non-terminal residue" evidence="1">
    <location>
        <position position="16"/>
    </location>
</feature>
<evidence type="ECO:0000313" key="1">
    <source>
        <dbReference type="EMBL" id="CAF3936262.1"/>
    </source>
</evidence>
<proteinExistence type="predicted"/>
<reference evidence="1" key="1">
    <citation type="submission" date="2021-02" db="EMBL/GenBank/DDBJ databases">
        <authorList>
            <person name="Nowell W R."/>
        </authorList>
    </citation>
    <scope>NUCLEOTIDE SEQUENCE</scope>
</reference>
<name>A0A8S2M4M9_9BILA</name>
<sequence>MSASNSQYEQNNSVPQ</sequence>
<dbReference type="EMBL" id="CAJOBI010002610">
    <property type="protein sequence ID" value="CAF3936262.1"/>
    <property type="molecule type" value="Genomic_DNA"/>
</dbReference>
<comment type="caution">
    <text evidence="1">The sequence shown here is derived from an EMBL/GenBank/DDBJ whole genome shotgun (WGS) entry which is preliminary data.</text>
</comment>
<accession>A0A8S2M4M9</accession>
<organism evidence="1 2">
    <name type="scientific">Rotaria magnacalcarata</name>
    <dbReference type="NCBI Taxonomy" id="392030"/>
    <lineage>
        <taxon>Eukaryota</taxon>
        <taxon>Metazoa</taxon>
        <taxon>Spiralia</taxon>
        <taxon>Gnathifera</taxon>
        <taxon>Rotifera</taxon>
        <taxon>Eurotatoria</taxon>
        <taxon>Bdelloidea</taxon>
        <taxon>Philodinida</taxon>
        <taxon>Philodinidae</taxon>
        <taxon>Rotaria</taxon>
    </lineage>
</organism>
<gene>
    <name evidence="1" type="ORF">SMN809_LOCUS8471</name>
</gene>